<proteinExistence type="predicted"/>
<dbReference type="EMBL" id="JBBXMP010000438">
    <property type="protein sequence ID" value="KAL0057781.1"/>
    <property type="molecule type" value="Genomic_DNA"/>
</dbReference>
<sequence>MGHHQTPLTTSSVPYPTQQRHSLHFPPSHLPPSDVSTYANVVDMAWTPTSSFYSQTLRFSEMSQNEQGGAWAHDPVTSHRNLSTNETLYKSTIDDIDSAYADPVIYIIDTNNIHKSVASDMDSAYSDPAIYAVNTTTTSDGDLNRALFPPAGRLSEKRHEGLWHPKPFHI</sequence>
<gene>
    <name evidence="2" type="ORF">AAF712_015565</name>
</gene>
<evidence type="ECO:0000256" key="1">
    <source>
        <dbReference type="SAM" id="MobiDB-lite"/>
    </source>
</evidence>
<keyword evidence="3" id="KW-1185">Reference proteome</keyword>
<reference evidence="2 3" key="1">
    <citation type="submission" date="2024-05" db="EMBL/GenBank/DDBJ databases">
        <title>A draft genome resource for the thread blight pathogen Marasmius tenuissimus strain MS-2.</title>
        <authorList>
            <person name="Yulfo-Soto G.E."/>
            <person name="Baruah I.K."/>
            <person name="Amoako-Attah I."/>
            <person name="Bukari Y."/>
            <person name="Meinhardt L.W."/>
            <person name="Bailey B.A."/>
            <person name="Cohen S.P."/>
        </authorList>
    </citation>
    <scope>NUCLEOTIDE SEQUENCE [LARGE SCALE GENOMIC DNA]</scope>
    <source>
        <strain evidence="2 3">MS-2</strain>
    </source>
</reference>
<evidence type="ECO:0000313" key="3">
    <source>
        <dbReference type="Proteomes" id="UP001437256"/>
    </source>
</evidence>
<protein>
    <submittedName>
        <fullName evidence="2">Uncharacterized protein</fullName>
    </submittedName>
</protein>
<dbReference type="Proteomes" id="UP001437256">
    <property type="component" value="Unassembled WGS sequence"/>
</dbReference>
<evidence type="ECO:0000313" key="2">
    <source>
        <dbReference type="EMBL" id="KAL0057781.1"/>
    </source>
</evidence>
<accession>A0ABR2ZA60</accession>
<comment type="caution">
    <text evidence="2">The sequence shown here is derived from an EMBL/GenBank/DDBJ whole genome shotgun (WGS) entry which is preliminary data.</text>
</comment>
<organism evidence="2 3">
    <name type="scientific">Marasmius tenuissimus</name>
    <dbReference type="NCBI Taxonomy" id="585030"/>
    <lineage>
        <taxon>Eukaryota</taxon>
        <taxon>Fungi</taxon>
        <taxon>Dikarya</taxon>
        <taxon>Basidiomycota</taxon>
        <taxon>Agaricomycotina</taxon>
        <taxon>Agaricomycetes</taxon>
        <taxon>Agaricomycetidae</taxon>
        <taxon>Agaricales</taxon>
        <taxon>Marasmiineae</taxon>
        <taxon>Marasmiaceae</taxon>
        <taxon>Marasmius</taxon>
    </lineage>
</organism>
<feature type="compositionally biased region" description="Polar residues" evidence="1">
    <location>
        <begin position="1"/>
        <end position="20"/>
    </location>
</feature>
<feature type="region of interest" description="Disordered" evidence="1">
    <location>
        <begin position="1"/>
        <end position="30"/>
    </location>
</feature>
<name>A0ABR2ZA60_9AGAR</name>